<accession>A0ABV3U5F1</accession>
<comment type="caution">
    <text evidence="5">The sequence shown here is derived from an EMBL/GenBank/DDBJ whole genome shotgun (WGS) entry which is preliminary data.</text>
</comment>
<dbReference type="Proteomes" id="UP001557485">
    <property type="component" value="Unassembled WGS sequence"/>
</dbReference>
<reference evidence="5 6" key="1">
    <citation type="journal article" date="2011" name="Int. J. Syst. Evol. Microbiol.">
        <title>Zhongshania antarctica gen. nov., sp. nov. and Zhongshania guokunii sp. nov., gammaproteobacteria respectively isolated from coastal attached (fast) ice and surface seawater of the Antarctic.</title>
        <authorList>
            <person name="Li H.J."/>
            <person name="Zhang X.Y."/>
            <person name="Chen C.X."/>
            <person name="Zhang Y.J."/>
            <person name="Gao Z.M."/>
            <person name="Yu Y."/>
            <person name="Chen X.L."/>
            <person name="Chen B."/>
            <person name="Zhang Y.Z."/>
        </authorList>
    </citation>
    <scope>NUCLEOTIDE SEQUENCE [LARGE SCALE GENOMIC DNA]</scope>
    <source>
        <strain evidence="5 6">ZS6-22T</strain>
    </source>
</reference>
<dbReference type="Gene3D" id="3.30.160.60">
    <property type="entry name" value="Classic Zinc Finger"/>
    <property type="match status" value="1"/>
</dbReference>
<evidence type="ECO:0000256" key="3">
    <source>
        <dbReference type="PROSITE-ProRule" id="PRU01248"/>
    </source>
</evidence>
<evidence type="ECO:0000256" key="1">
    <source>
        <dbReference type="ARBA" id="ARBA00022908"/>
    </source>
</evidence>
<name>A0ABV3U5F1_9GAMM</name>
<evidence type="ECO:0000256" key="2">
    <source>
        <dbReference type="ARBA" id="ARBA00023172"/>
    </source>
</evidence>
<dbReference type="Gene3D" id="1.10.443.10">
    <property type="entry name" value="Intergrase catalytic core"/>
    <property type="match status" value="1"/>
</dbReference>
<keyword evidence="6" id="KW-1185">Reference proteome</keyword>
<evidence type="ECO:0000313" key="6">
    <source>
        <dbReference type="Proteomes" id="UP001557485"/>
    </source>
</evidence>
<organism evidence="5 6">
    <name type="scientific">Zhongshania guokunii</name>
    <dbReference type="NCBI Taxonomy" id="641783"/>
    <lineage>
        <taxon>Bacteria</taxon>
        <taxon>Pseudomonadati</taxon>
        <taxon>Pseudomonadota</taxon>
        <taxon>Gammaproteobacteria</taxon>
        <taxon>Cellvibrionales</taxon>
        <taxon>Spongiibacteraceae</taxon>
        <taxon>Zhongshania</taxon>
    </lineage>
</organism>
<keyword evidence="1" id="KW-0229">DNA integration</keyword>
<protein>
    <submittedName>
        <fullName evidence="5">Tyrosine-type recombinase/integrase</fullName>
    </submittedName>
</protein>
<evidence type="ECO:0000259" key="4">
    <source>
        <dbReference type="PROSITE" id="PS51900"/>
    </source>
</evidence>
<evidence type="ECO:0000313" key="5">
    <source>
        <dbReference type="EMBL" id="MEX1669096.1"/>
    </source>
</evidence>
<gene>
    <name evidence="5" type="ORF">AB4876_09245</name>
</gene>
<dbReference type="InterPro" id="IPR011010">
    <property type="entry name" value="DNA_brk_join_enz"/>
</dbReference>
<keyword evidence="2" id="KW-0233">DNA recombination</keyword>
<sequence length="424" mass="48138">MPKLITQPAHPSTADMGKIRIVDGHALPPNLYQNQRKEPGKWRYKRPDGSYYAFAASISEAIEAAKGLNAQFAAGSNVTPAANPQYGRLSIRRHAEDFISEREKREPTLASKTSWDNRKAYLRSFAALNAGKSVSQLTLLDIQQWWDKLTGNAQRSRRAEFRRFFNHLIARNLCPKMDANPFSSSDAVPRVEMSARPAKMRLRLTLENYWHIYNKAGELGYEFVQIAMGIALVTTLRRGDICDLTWDNNITGTLLRKQINKSHAQLSGNYEFTGGKAAPANLCWNMDQHQLLRKLINRARELAMKNGRCTHVISHKLEKRYKRKKVEREHHYQILPDYLTRAFAEARDATEIYNGIPTAARPGLHEVRALSSDLYRKAGYTTGEIQQLMAHTDEKITEGYLAGHETQWTDIAIAMPDQVIGGAF</sequence>
<dbReference type="InterPro" id="IPR044068">
    <property type="entry name" value="CB"/>
</dbReference>
<dbReference type="RefSeq" id="WP_368381363.1">
    <property type="nucleotide sequence ID" value="NZ_JBFRYA010000007.1"/>
</dbReference>
<dbReference type="SUPFAM" id="SSF56349">
    <property type="entry name" value="DNA breaking-rejoining enzymes"/>
    <property type="match status" value="1"/>
</dbReference>
<dbReference type="InterPro" id="IPR013762">
    <property type="entry name" value="Integrase-like_cat_sf"/>
</dbReference>
<feature type="domain" description="Core-binding (CB)" evidence="4">
    <location>
        <begin position="89"/>
        <end position="169"/>
    </location>
</feature>
<proteinExistence type="predicted"/>
<dbReference type="EMBL" id="JBFRYA010000007">
    <property type="protein sequence ID" value="MEX1669096.1"/>
    <property type="molecule type" value="Genomic_DNA"/>
</dbReference>
<keyword evidence="3" id="KW-0238">DNA-binding</keyword>
<dbReference type="PROSITE" id="PS51900">
    <property type="entry name" value="CB"/>
    <property type="match status" value="1"/>
</dbReference>